<keyword evidence="2" id="KW-1185">Reference proteome</keyword>
<dbReference type="EMBL" id="REGN01003658">
    <property type="protein sequence ID" value="RNA21474.1"/>
    <property type="molecule type" value="Genomic_DNA"/>
</dbReference>
<name>A0A3M7RDH8_BRAPC</name>
<proteinExistence type="predicted"/>
<organism evidence="1 2">
    <name type="scientific">Brachionus plicatilis</name>
    <name type="common">Marine rotifer</name>
    <name type="synonym">Brachionus muelleri</name>
    <dbReference type="NCBI Taxonomy" id="10195"/>
    <lineage>
        <taxon>Eukaryota</taxon>
        <taxon>Metazoa</taxon>
        <taxon>Spiralia</taxon>
        <taxon>Gnathifera</taxon>
        <taxon>Rotifera</taxon>
        <taxon>Eurotatoria</taxon>
        <taxon>Monogononta</taxon>
        <taxon>Pseudotrocha</taxon>
        <taxon>Ploima</taxon>
        <taxon>Brachionidae</taxon>
        <taxon>Brachionus</taxon>
    </lineage>
</organism>
<accession>A0A3M7RDH8</accession>
<sequence length="112" mass="13650">MHIYYLNKLEQHYLDNHHKIAIIIRENQYKRVLLVLLSLCLVFKSCNKLTKHVLYEFMAIKSSFLDRISIIGFKCFFLNYNEITKTYLENYHVPVYHCRMFSPFLRKWKPTA</sequence>
<comment type="caution">
    <text evidence="1">The sequence shown here is derived from an EMBL/GenBank/DDBJ whole genome shotgun (WGS) entry which is preliminary data.</text>
</comment>
<dbReference type="Proteomes" id="UP000276133">
    <property type="component" value="Unassembled WGS sequence"/>
</dbReference>
<gene>
    <name evidence="1" type="ORF">BpHYR1_024857</name>
</gene>
<reference evidence="1 2" key="1">
    <citation type="journal article" date="2018" name="Sci. Rep.">
        <title>Genomic signatures of local adaptation to the degree of environmental predictability in rotifers.</title>
        <authorList>
            <person name="Franch-Gras L."/>
            <person name="Hahn C."/>
            <person name="Garcia-Roger E.M."/>
            <person name="Carmona M.J."/>
            <person name="Serra M."/>
            <person name="Gomez A."/>
        </authorList>
    </citation>
    <scope>NUCLEOTIDE SEQUENCE [LARGE SCALE GENOMIC DNA]</scope>
    <source>
        <strain evidence="1">HYR1</strain>
    </source>
</reference>
<dbReference type="AlphaFoldDB" id="A0A3M7RDH8"/>
<protein>
    <submittedName>
        <fullName evidence="1">Uncharacterized protein</fullName>
    </submittedName>
</protein>
<evidence type="ECO:0000313" key="2">
    <source>
        <dbReference type="Proteomes" id="UP000276133"/>
    </source>
</evidence>
<evidence type="ECO:0000313" key="1">
    <source>
        <dbReference type="EMBL" id="RNA21474.1"/>
    </source>
</evidence>